<proteinExistence type="predicted"/>
<dbReference type="AlphaFoldDB" id="A0AAE8SYX2"/>
<evidence type="ECO:0000313" key="2">
    <source>
        <dbReference type="EMBL" id="SPO06330.1"/>
    </source>
</evidence>
<dbReference type="Proteomes" id="UP001187682">
    <property type="component" value="Unassembled WGS sequence"/>
</dbReference>
<evidence type="ECO:0000313" key="3">
    <source>
        <dbReference type="Proteomes" id="UP001187682"/>
    </source>
</evidence>
<evidence type="ECO:0000256" key="1">
    <source>
        <dbReference type="SAM" id="SignalP"/>
    </source>
</evidence>
<gene>
    <name evidence="2" type="ORF">DNG_09019</name>
</gene>
<reference evidence="2" key="1">
    <citation type="submission" date="2018-03" db="EMBL/GenBank/DDBJ databases">
        <authorList>
            <person name="Guldener U."/>
        </authorList>
    </citation>
    <scope>NUCLEOTIDE SEQUENCE</scope>
</reference>
<sequence length="72" mass="7584">MKFSLFVLSALAAIAYAAPSAQPAADSVEQPAVEKRQVFGCGSCVKHKKLCWSCNSGGCSYMDRSAPRGDAI</sequence>
<name>A0AAE8SYX2_9PEZI</name>
<accession>A0AAE8SYX2</accession>
<comment type="caution">
    <text evidence="2">The sequence shown here is derived from an EMBL/GenBank/DDBJ whole genome shotgun (WGS) entry which is preliminary data.</text>
</comment>
<organism evidence="2 3">
    <name type="scientific">Cephalotrichum gorgonifer</name>
    <dbReference type="NCBI Taxonomy" id="2041049"/>
    <lineage>
        <taxon>Eukaryota</taxon>
        <taxon>Fungi</taxon>
        <taxon>Dikarya</taxon>
        <taxon>Ascomycota</taxon>
        <taxon>Pezizomycotina</taxon>
        <taxon>Sordariomycetes</taxon>
        <taxon>Hypocreomycetidae</taxon>
        <taxon>Microascales</taxon>
        <taxon>Microascaceae</taxon>
        <taxon>Cephalotrichum</taxon>
    </lineage>
</organism>
<feature type="chain" id="PRO_5042069216" evidence="1">
    <location>
        <begin position="18"/>
        <end position="72"/>
    </location>
</feature>
<protein>
    <submittedName>
        <fullName evidence="2">Uncharacterized protein</fullName>
    </submittedName>
</protein>
<keyword evidence="3" id="KW-1185">Reference proteome</keyword>
<dbReference type="EMBL" id="ONZQ02000015">
    <property type="protein sequence ID" value="SPO06330.1"/>
    <property type="molecule type" value="Genomic_DNA"/>
</dbReference>
<keyword evidence="1" id="KW-0732">Signal</keyword>
<feature type="signal peptide" evidence="1">
    <location>
        <begin position="1"/>
        <end position="17"/>
    </location>
</feature>